<reference evidence="1" key="1">
    <citation type="journal article" date="2023" name="Science">
        <title>Genome structures resolve the early diversification of teleost fishes.</title>
        <authorList>
            <person name="Parey E."/>
            <person name="Louis A."/>
            <person name="Montfort J."/>
            <person name="Bouchez O."/>
            <person name="Roques C."/>
            <person name="Iampietro C."/>
            <person name="Lluch J."/>
            <person name="Castinel A."/>
            <person name="Donnadieu C."/>
            <person name="Desvignes T."/>
            <person name="Floi Bucao C."/>
            <person name="Jouanno E."/>
            <person name="Wen M."/>
            <person name="Mejri S."/>
            <person name="Dirks R."/>
            <person name="Jansen H."/>
            <person name="Henkel C."/>
            <person name="Chen W.J."/>
            <person name="Zahm M."/>
            <person name="Cabau C."/>
            <person name="Klopp C."/>
            <person name="Thompson A.W."/>
            <person name="Robinson-Rechavi M."/>
            <person name="Braasch I."/>
            <person name="Lecointre G."/>
            <person name="Bobe J."/>
            <person name="Postlethwait J.H."/>
            <person name="Berthelot C."/>
            <person name="Roest Crollius H."/>
            <person name="Guiguen Y."/>
        </authorList>
    </citation>
    <scope>NUCLEOTIDE SEQUENCE</scope>
    <source>
        <strain evidence="1">WJC10195</strain>
    </source>
</reference>
<organism evidence="1 2">
    <name type="scientific">Synaphobranchus kaupii</name>
    <name type="common">Kaup's arrowtooth eel</name>
    <dbReference type="NCBI Taxonomy" id="118154"/>
    <lineage>
        <taxon>Eukaryota</taxon>
        <taxon>Metazoa</taxon>
        <taxon>Chordata</taxon>
        <taxon>Craniata</taxon>
        <taxon>Vertebrata</taxon>
        <taxon>Euteleostomi</taxon>
        <taxon>Actinopterygii</taxon>
        <taxon>Neopterygii</taxon>
        <taxon>Teleostei</taxon>
        <taxon>Anguilliformes</taxon>
        <taxon>Synaphobranchidae</taxon>
        <taxon>Synaphobranchus</taxon>
    </lineage>
</organism>
<evidence type="ECO:0000313" key="2">
    <source>
        <dbReference type="Proteomes" id="UP001152622"/>
    </source>
</evidence>
<protein>
    <submittedName>
        <fullName evidence="1">Uncharacterized protein</fullName>
    </submittedName>
</protein>
<proteinExistence type="predicted"/>
<sequence>MMLSHLHVGGGVDRQTALGFGPKISPAEASRVEMKQVRTLPGASTAEFCRLHNELSAIKGLTPQRGGGGHGRPVSVLQWESGSKARRTFCVVECRCINKRLSGVGLGTGRERVRQCVRRFCPFDVPRKHNTAHQWFLAHVLGTSPRFLANTQIWNLHFLGVSLFFADVPRGLDSPPDAVEPLPREPVTCDLATRRWSAGSFNRK</sequence>
<dbReference type="AlphaFoldDB" id="A0A9Q1EQL8"/>
<dbReference type="EMBL" id="JAINUF010000013">
    <property type="protein sequence ID" value="KAJ8343175.1"/>
    <property type="molecule type" value="Genomic_DNA"/>
</dbReference>
<accession>A0A9Q1EQL8</accession>
<comment type="caution">
    <text evidence="1">The sequence shown here is derived from an EMBL/GenBank/DDBJ whole genome shotgun (WGS) entry which is preliminary data.</text>
</comment>
<gene>
    <name evidence="1" type="ORF">SKAU_G00305040</name>
</gene>
<evidence type="ECO:0000313" key="1">
    <source>
        <dbReference type="EMBL" id="KAJ8343175.1"/>
    </source>
</evidence>
<dbReference type="Proteomes" id="UP001152622">
    <property type="component" value="Chromosome 13"/>
</dbReference>
<keyword evidence="2" id="KW-1185">Reference proteome</keyword>
<name>A0A9Q1EQL8_SYNKA</name>